<gene>
    <name evidence="1" type="ORF">GCM10023313_17270</name>
</gene>
<organism evidence="1 2">
    <name type="scientific">Mucilaginibacter defluvii</name>
    <dbReference type="NCBI Taxonomy" id="1196019"/>
    <lineage>
        <taxon>Bacteria</taxon>
        <taxon>Pseudomonadati</taxon>
        <taxon>Bacteroidota</taxon>
        <taxon>Sphingobacteriia</taxon>
        <taxon>Sphingobacteriales</taxon>
        <taxon>Sphingobacteriaceae</taxon>
        <taxon>Mucilaginibacter</taxon>
    </lineage>
</organism>
<dbReference type="Proteomes" id="UP001501436">
    <property type="component" value="Unassembled WGS sequence"/>
</dbReference>
<keyword evidence="2" id="KW-1185">Reference proteome</keyword>
<dbReference type="RefSeq" id="WP_345330698.1">
    <property type="nucleotide sequence ID" value="NZ_BAABJI010000002.1"/>
</dbReference>
<evidence type="ECO:0000313" key="1">
    <source>
        <dbReference type="EMBL" id="GAA4914435.1"/>
    </source>
</evidence>
<accession>A0ABP9FSK0</accession>
<name>A0ABP9FSK0_9SPHI</name>
<evidence type="ECO:0008006" key="3">
    <source>
        <dbReference type="Google" id="ProtNLM"/>
    </source>
</evidence>
<proteinExistence type="predicted"/>
<comment type="caution">
    <text evidence="1">The sequence shown here is derived from an EMBL/GenBank/DDBJ whole genome shotgun (WGS) entry which is preliminary data.</text>
</comment>
<reference evidence="2" key="1">
    <citation type="journal article" date="2019" name="Int. J. Syst. Evol. Microbiol.">
        <title>The Global Catalogue of Microorganisms (GCM) 10K type strain sequencing project: providing services to taxonomists for standard genome sequencing and annotation.</title>
        <authorList>
            <consortium name="The Broad Institute Genomics Platform"/>
            <consortium name="The Broad Institute Genome Sequencing Center for Infectious Disease"/>
            <person name="Wu L."/>
            <person name="Ma J."/>
        </authorList>
    </citation>
    <scope>NUCLEOTIDE SEQUENCE [LARGE SCALE GENOMIC DNA]</scope>
    <source>
        <strain evidence="2">JCM 18283</strain>
    </source>
</reference>
<dbReference type="EMBL" id="BAABJI010000002">
    <property type="protein sequence ID" value="GAA4914435.1"/>
    <property type="molecule type" value="Genomic_DNA"/>
</dbReference>
<sequence>MDIIYSNKNFASISVGFTSAIGEHVSGFETASQVSLPDLQRGALQLLKNDLDNGNVFSKGRALYPMVGSAASCHKLNFLNYLDNDAAYRITFSADSAAAHVDKGYKLAAASSRFGNTHYTLSGDINGFFAFAYITEPESAISSCILGARSNTPNSSLIFLSSHYNLASAGNALTGRLYDGVANTTVDGARSADAIRTTGLIGVSIIDGVVELYSNKAVVATVSNVPPPLVGGVTPVALGAYTHYQNGTSLFSDATIGSAGFFTDVTKSDVSVIIDAVIRFNQTLSR</sequence>
<evidence type="ECO:0000313" key="2">
    <source>
        <dbReference type="Proteomes" id="UP001501436"/>
    </source>
</evidence>
<protein>
    <recommendedName>
        <fullName evidence="3">Concanavalin A-like lectin/glucanase superfamily protein</fullName>
    </recommendedName>
</protein>